<comment type="caution">
    <text evidence="1">The sequence shown here is derived from an EMBL/GenBank/DDBJ whole genome shotgun (WGS) entry which is preliminary data.</text>
</comment>
<reference evidence="1" key="1">
    <citation type="journal article" date="2015" name="Proc. Natl. Acad. Sci. U.S.A.">
        <title>Networks of energetic and metabolic interactions define dynamics in microbial communities.</title>
        <authorList>
            <person name="Embree M."/>
            <person name="Liu J.K."/>
            <person name="Al-Bassam M.M."/>
            <person name="Zengler K."/>
        </authorList>
    </citation>
    <scope>NUCLEOTIDE SEQUENCE</scope>
</reference>
<protein>
    <submittedName>
        <fullName evidence="1">Uncharacterized protein</fullName>
    </submittedName>
</protein>
<name>A0A0W8FJS7_9ZZZZ</name>
<dbReference type="EMBL" id="LNQE01001096">
    <property type="protein sequence ID" value="KUG21162.1"/>
    <property type="molecule type" value="Genomic_DNA"/>
</dbReference>
<evidence type="ECO:0000313" key="1">
    <source>
        <dbReference type="EMBL" id="KUG21162.1"/>
    </source>
</evidence>
<organism evidence="1">
    <name type="scientific">hydrocarbon metagenome</name>
    <dbReference type="NCBI Taxonomy" id="938273"/>
    <lineage>
        <taxon>unclassified sequences</taxon>
        <taxon>metagenomes</taxon>
        <taxon>ecological metagenomes</taxon>
    </lineage>
</organism>
<dbReference type="AlphaFoldDB" id="A0A0W8FJS7"/>
<gene>
    <name evidence="1" type="ORF">ASZ90_009103</name>
</gene>
<accession>A0A0W8FJS7</accession>
<proteinExistence type="predicted"/>
<sequence length="40" mass="4268">MKPCLLSSPLFSSLLLSGTHVVSHEPHESGGTGIQDEYGR</sequence>